<dbReference type="Proteomes" id="UP000245667">
    <property type="component" value="Unassembled WGS sequence"/>
</dbReference>
<evidence type="ECO:0000259" key="7">
    <source>
        <dbReference type="Pfam" id="PF00728"/>
    </source>
</evidence>
<organism evidence="9 10">
    <name type="scientific">Maribacter polysiphoniae</name>
    <dbReference type="NCBI Taxonomy" id="429344"/>
    <lineage>
        <taxon>Bacteria</taxon>
        <taxon>Pseudomonadati</taxon>
        <taxon>Bacteroidota</taxon>
        <taxon>Flavobacteriia</taxon>
        <taxon>Flavobacteriales</taxon>
        <taxon>Flavobacteriaceae</taxon>
        <taxon>Maribacter</taxon>
    </lineage>
</organism>
<dbReference type="GO" id="GO:0004563">
    <property type="term" value="F:beta-N-acetylhexosaminidase activity"/>
    <property type="evidence" value="ECO:0007669"/>
    <property type="project" value="UniProtKB-EC"/>
</dbReference>
<sequence length="364" mass="41535">MKRLFFFLLLLSPSMCLLAQNTFEVKGFCISAPPSDQVGPFIDFLENELAPNGINTMVLRVDYNYAYESRPELRGENPLSKIQVKQIVNKCKTLNINIIPQVNLLGHQSWHSEHTKLLQVYPEFDETPHIALPENYVWPNDDGLYCKSYCPLHPKVHEVVFDLMDEILDVFEADAFHAGMDEVFYLADDNCLRCKGMDPAALYAGELIKINNHLSQRGARLWIWGDRLIDGAQTDIGMWEASMNNTARAIDMIPKSVVICDWHYEKAFPTAAYFAIKGFDVITCPWRKPEVAVDQVKMMHDFKMNSTPEMAAHYLGMMQTYWSSTTKFIEEQKASTGNEANAVTCFKAMVNTMKTIESPYGKLE</sequence>
<evidence type="ECO:0000256" key="2">
    <source>
        <dbReference type="ARBA" id="ARBA00006285"/>
    </source>
</evidence>
<dbReference type="InterPro" id="IPR025705">
    <property type="entry name" value="Beta_hexosaminidase_sua/sub"/>
</dbReference>
<evidence type="ECO:0000256" key="3">
    <source>
        <dbReference type="ARBA" id="ARBA00012663"/>
    </source>
</evidence>
<dbReference type="InterPro" id="IPR017853">
    <property type="entry name" value="GH"/>
</dbReference>
<evidence type="ECO:0000256" key="4">
    <source>
        <dbReference type="ARBA" id="ARBA00022801"/>
    </source>
</evidence>
<dbReference type="OrthoDB" id="9810898at2"/>
<keyword evidence="6" id="KW-0732">Signal</keyword>
<dbReference type="SUPFAM" id="SSF51445">
    <property type="entry name" value="(Trans)glycosidases"/>
    <property type="match status" value="1"/>
</dbReference>
<dbReference type="AlphaFoldDB" id="A0A316DTG5"/>
<protein>
    <recommendedName>
        <fullName evidence="3">beta-N-acetylhexosaminidase</fullName>
        <ecNumber evidence="3">3.2.1.52</ecNumber>
    </recommendedName>
</protein>
<evidence type="ECO:0000313" key="11">
    <source>
        <dbReference type="Proteomes" id="UP000651837"/>
    </source>
</evidence>
<evidence type="ECO:0000313" key="9">
    <source>
        <dbReference type="EMBL" id="PWK21354.1"/>
    </source>
</evidence>
<dbReference type="Gene3D" id="3.20.20.80">
    <property type="entry name" value="Glycosidases"/>
    <property type="match status" value="1"/>
</dbReference>
<comment type="catalytic activity">
    <reaction evidence="1">
        <text>Hydrolysis of terminal non-reducing N-acetyl-D-hexosamine residues in N-acetyl-beta-D-hexosaminides.</text>
        <dbReference type="EC" id="3.2.1.52"/>
    </reaction>
</comment>
<dbReference type="GO" id="GO:0016020">
    <property type="term" value="C:membrane"/>
    <property type="evidence" value="ECO:0007669"/>
    <property type="project" value="TreeGrafter"/>
</dbReference>
<gene>
    <name evidence="8" type="ORF">HZY62_18115</name>
    <name evidence="9" type="ORF">LX92_03858</name>
</gene>
<evidence type="ECO:0000313" key="8">
    <source>
        <dbReference type="EMBL" id="MBD1262520.1"/>
    </source>
</evidence>
<evidence type="ECO:0000256" key="5">
    <source>
        <dbReference type="PIRSR" id="PIRSR625705-1"/>
    </source>
</evidence>
<feature type="chain" id="PRO_5016418519" description="beta-N-acetylhexosaminidase" evidence="6">
    <location>
        <begin position="20"/>
        <end position="364"/>
    </location>
</feature>
<dbReference type="PANTHER" id="PTHR22600:SF57">
    <property type="entry name" value="BETA-N-ACETYLHEXOSAMINIDASE"/>
    <property type="match status" value="1"/>
</dbReference>
<comment type="caution">
    <text evidence="9">The sequence shown here is derived from an EMBL/GenBank/DDBJ whole genome shotgun (WGS) entry which is preliminary data.</text>
</comment>
<dbReference type="GO" id="GO:0005975">
    <property type="term" value="P:carbohydrate metabolic process"/>
    <property type="evidence" value="ECO:0007669"/>
    <property type="project" value="InterPro"/>
</dbReference>
<dbReference type="InterPro" id="IPR015883">
    <property type="entry name" value="Glyco_hydro_20_cat"/>
</dbReference>
<accession>A0A316DTG5</accession>
<comment type="similarity">
    <text evidence="2">Belongs to the glycosyl hydrolase 20 family.</text>
</comment>
<name>A0A316DTG5_9FLAO</name>
<evidence type="ECO:0000256" key="6">
    <source>
        <dbReference type="SAM" id="SignalP"/>
    </source>
</evidence>
<feature type="active site" description="Proton donor" evidence="5">
    <location>
        <position position="182"/>
    </location>
</feature>
<keyword evidence="11" id="KW-1185">Reference proteome</keyword>
<feature type="signal peptide" evidence="6">
    <location>
        <begin position="1"/>
        <end position="19"/>
    </location>
</feature>
<reference evidence="8 11" key="2">
    <citation type="submission" date="2020-07" db="EMBL/GenBank/DDBJ databases">
        <title>The draft genome sequence of Maribacter polysiphoniae KCTC 22021.</title>
        <authorList>
            <person name="Mu L."/>
        </authorList>
    </citation>
    <scope>NUCLEOTIDE SEQUENCE [LARGE SCALE GENOMIC DNA]</scope>
    <source>
        <strain evidence="8 11">KCTC 22021</strain>
    </source>
</reference>
<keyword evidence="4 9" id="KW-0378">Hydrolase</keyword>
<dbReference type="EMBL" id="QGGQ01000012">
    <property type="protein sequence ID" value="PWK21354.1"/>
    <property type="molecule type" value="Genomic_DNA"/>
</dbReference>
<proteinExistence type="inferred from homology"/>
<dbReference type="Pfam" id="PF00728">
    <property type="entry name" value="Glyco_hydro_20"/>
    <property type="match status" value="1"/>
</dbReference>
<dbReference type="PANTHER" id="PTHR22600">
    <property type="entry name" value="BETA-HEXOSAMINIDASE"/>
    <property type="match status" value="1"/>
</dbReference>
<dbReference type="Proteomes" id="UP000651837">
    <property type="component" value="Unassembled WGS sequence"/>
</dbReference>
<evidence type="ECO:0000313" key="10">
    <source>
        <dbReference type="Proteomes" id="UP000245667"/>
    </source>
</evidence>
<reference evidence="9 10" key="1">
    <citation type="submission" date="2018-05" db="EMBL/GenBank/DDBJ databases">
        <title>Genomic Encyclopedia of Archaeal and Bacterial Type Strains, Phase II (KMG-II): from individual species to whole genera.</title>
        <authorList>
            <person name="Goeker M."/>
        </authorList>
    </citation>
    <scope>NUCLEOTIDE SEQUENCE [LARGE SCALE GENOMIC DNA]</scope>
    <source>
        <strain evidence="9 10">DSM 23514</strain>
    </source>
</reference>
<evidence type="ECO:0000256" key="1">
    <source>
        <dbReference type="ARBA" id="ARBA00001231"/>
    </source>
</evidence>
<dbReference type="EC" id="3.2.1.52" evidence="3"/>
<dbReference type="EMBL" id="JACWLN010000011">
    <property type="protein sequence ID" value="MBD1262520.1"/>
    <property type="molecule type" value="Genomic_DNA"/>
</dbReference>
<dbReference type="RefSeq" id="WP_109654054.1">
    <property type="nucleotide sequence ID" value="NZ_JACWLN010000011.1"/>
</dbReference>
<dbReference type="GO" id="GO:0030203">
    <property type="term" value="P:glycosaminoglycan metabolic process"/>
    <property type="evidence" value="ECO:0007669"/>
    <property type="project" value="TreeGrafter"/>
</dbReference>
<feature type="domain" description="Glycoside hydrolase family 20 catalytic" evidence="7">
    <location>
        <begin position="78"/>
        <end position="324"/>
    </location>
</feature>